<dbReference type="PANTHER" id="PTHR11113:SF2">
    <property type="entry name" value="ADENINE DEAMINASE"/>
    <property type="match status" value="1"/>
</dbReference>
<organism evidence="9 10">
    <name type="scientific">Clostridium aromativorans</name>
    <dbReference type="NCBI Taxonomy" id="2836848"/>
    <lineage>
        <taxon>Bacteria</taxon>
        <taxon>Bacillati</taxon>
        <taxon>Bacillota</taxon>
        <taxon>Clostridia</taxon>
        <taxon>Eubacteriales</taxon>
        <taxon>Clostridiaceae</taxon>
        <taxon>Clostridium</taxon>
    </lineage>
</organism>
<evidence type="ECO:0000256" key="3">
    <source>
        <dbReference type="ARBA" id="ARBA00022801"/>
    </source>
</evidence>
<dbReference type="InterPro" id="IPR006679">
    <property type="entry name" value="Adenine_deam"/>
</dbReference>
<dbReference type="PANTHER" id="PTHR11113">
    <property type="entry name" value="N-ACETYLGLUCOSAMINE-6-PHOSPHATE DEACETYLASE"/>
    <property type="match status" value="1"/>
</dbReference>
<evidence type="ECO:0000256" key="5">
    <source>
        <dbReference type="ARBA" id="ARBA00047720"/>
    </source>
</evidence>
<evidence type="ECO:0000256" key="1">
    <source>
        <dbReference type="ARBA" id="ARBA00006773"/>
    </source>
</evidence>
<evidence type="ECO:0000256" key="4">
    <source>
        <dbReference type="ARBA" id="ARBA00023211"/>
    </source>
</evidence>
<dbReference type="HAMAP" id="MF_01518">
    <property type="entry name" value="Adenine_deamin"/>
    <property type="match status" value="1"/>
</dbReference>
<comment type="catalytic activity">
    <reaction evidence="5 6">
        <text>adenine + H2O + H(+) = hypoxanthine + NH4(+)</text>
        <dbReference type="Rhea" id="RHEA:23688"/>
        <dbReference type="ChEBI" id="CHEBI:15377"/>
        <dbReference type="ChEBI" id="CHEBI:15378"/>
        <dbReference type="ChEBI" id="CHEBI:16708"/>
        <dbReference type="ChEBI" id="CHEBI:17368"/>
        <dbReference type="ChEBI" id="CHEBI:28938"/>
        <dbReference type="EC" id="3.5.4.2"/>
    </reaction>
</comment>
<evidence type="ECO:0000259" key="7">
    <source>
        <dbReference type="Pfam" id="PF01979"/>
    </source>
</evidence>
<proteinExistence type="inferred from homology"/>
<dbReference type="InterPro" id="IPR026912">
    <property type="entry name" value="Adenine_deam_C"/>
</dbReference>
<dbReference type="Proteomes" id="UP001165422">
    <property type="component" value="Unassembled WGS sequence"/>
</dbReference>
<comment type="cofactor">
    <cofactor evidence="6">
        <name>Mn(2+)</name>
        <dbReference type="ChEBI" id="CHEBI:29035"/>
    </cofactor>
</comment>
<dbReference type="SUPFAM" id="SSF51338">
    <property type="entry name" value="Composite domain of metallo-dependent hydrolases"/>
    <property type="match status" value="1"/>
</dbReference>
<feature type="domain" description="Amidohydrolase-related" evidence="7">
    <location>
        <begin position="64"/>
        <end position="347"/>
    </location>
</feature>
<dbReference type="GO" id="GO:0000034">
    <property type="term" value="F:adenine deaminase activity"/>
    <property type="evidence" value="ECO:0007669"/>
    <property type="project" value="UniProtKB-EC"/>
</dbReference>
<dbReference type="Gene3D" id="2.30.40.10">
    <property type="entry name" value="Urease, subunit C, domain 1"/>
    <property type="match status" value="1"/>
</dbReference>
<feature type="domain" description="Adenine deaminase C-terminal" evidence="8">
    <location>
        <begin position="396"/>
        <end position="561"/>
    </location>
</feature>
<dbReference type="CDD" id="cd01295">
    <property type="entry name" value="AdeC"/>
    <property type="match status" value="1"/>
</dbReference>
<dbReference type="Pfam" id="PF01979">
    <property type="entry name" value="Amidohydro_1"/>
    <property type="match status" value="1"/>
</dbReference>
<gene>
    <name evidence="6 9" type="primary">ade</name>
    <name evidence="9" type="ORF">LN736_14045</name>
</gene>
<evidence type="ECO:0000259" key="8">
    <source>
        <dbReference type="Pfam" id="PF13382"/>
    </source>
</evidence>
<dbReference type="Pfam" id="PF13382">
    <property type="entry name" value="Adenine_deam_C"/>
    <property type="match status" value="1"/>
</dbReference>
<comment type="similarity">
    <text evidence="1 6">Belongs to the metallo-dependent hydrolases superfamily. Adenine deaminase family.</text>
</comment>
<keyword evidence="4 6" id="KW-0464">Manganese</keyword>
<comment type="caution">
    <text evidence="9">The sequence shown here is derived from an EMBL/GenBank/DDBJ whole genome shotgun (WGS) entry which is preliminary data.</text>
</comment>
<evidence type="ECO:0000256" key="2">
    <source>
        <dbReference type="ARBA" id="ARBA00012782"/>
    </source>
</evidence>
<dbReference type="Gene3D" id="3.20.20.140">
    <property type="entry name" value="Metal-dependent hydrolases"/>
    <property type="match status" value="1"/>
</dbReference>
<keyword evidence="3 6" id="KW-0378">Hydrolase</keyword>
<accession>A0ABS8N8K2</accession>
<dbReference type="SUPFAM" id="SSF51556">
    <property type="entry name" value="Metallo-dependent hydrolases"/>
    <property type="match status" value="1"/>
</dbReference>
<dbReference type="RefSeq" id="WP_229981777.1">
    <property type="nucleotide sequence ID" value="NZ_JAJJPB010000021.1"/>
</dbReference>
<reference evidence="9" key="1">
    <citation type="submission" date="2021-11" db="EMBL/GenBank/DDBJ databases">
        <authorList>
            <person name="Qingchun L."/>
            <person name="Dong Z."/>
            <person name="Zongwei Q."/>
            <person name="Jia Z."/>
            <person name="Duotao L."/>
        </authorList>
    </citation>
    <scope>NUCLEOTIDE SEQUENCE</scope>
    <source>
        <strain evidence="9">WLY-B-L2</strain>
    </source>
</reference>
<evidence type="ECO:0000313" key="9">
    <source>
        <dbReference type="EMBL" id="MCC9295981.1"/>
    </source>
</evidence>
<keyword evidence="10" id="KW-1185">Reference proteome</keyword>
<dbReference type="NCBIfam" id="TIGR01178">
    <property type="entry name" value="ade"/>
    <property type="match status" value="1"/>
</dbReference>
<dbReference type="InterPro" id="IPR006680">
    <property type="entry name" value="Amidohydro-rel"/>
</dbReference>
<dbReference type="EMBL" id="JAJJPB010000021">
    <property type="protein sequence ID" value="MCC9295981.1"/>
    <property type="molecule type" value="Genomic_DNA"/>
</dbReference>
<evidence type="ECO:0000256" key="6">
    <source>
        <dbReference type="HAMAP-Rule" id="MF_01518"/>
    </source>
</evidence>
<dbReference type="EC" id="3.5.4.2" evidence="2 6"/>
<dbReference type="InterPro" id="IPR011059">
    <property type="entry name" value="Metal-dep_hydrolase_composite"/>
</dbReference>
<evidence type="ECO:0000313" key="10">
    <source>
        <dbReference type="Proteomes" id="UP001165422"/>
    </source>
</evidence>
<dbReference type="InterPro" id="IPR032466">
    <property type="entry name" value="Metal_Hydrolase"/>
</dbReference>
<name>A0ABS8N8K2_9CLOT</name>
<protein>
    <recommendedName>
        <fullName evidence="2 6">Adenine deaminase</fullName>
        <shortName evidence="6">Adenase</shortName>
        <shortName evidence="6">Adenine aminase</shortName>
        <ecNumber evidence="2 6">3.5.4.2</ecNumber>
    </recommendedName>
</protein>
<sequence length="568" mass="63246">MRNRVKKQSAAMGNEKSDIVLKGGNIVNVFTEEIIKGDVAIVEDTVVGIGKYSGEKEIDCTGEYIVPGFIDAHMHMESTMVMPLELAKVILKWGTTTLIADPHELVNVRGEKALDFLLDATEHIPLNIYIMIPSSVPATQFDTNGAGKFLAKDMKKYRNHPRVLGLGEVMCFHDAIEGKKEIMDKIILFEDKIIDGHAPEIKGKEIQSYRMAGIDDDHECITFEEALEKMRSGFHILIREGSGAKNLETIVKGILHEKLPFEQCMFCTDDKQLDDIEKEGHISYNIKKAIELGVPPIKAIKMATYYPAEFYGLKNHGAVAAGYMADIVVLKDLNQVKVDFVLKSGHIIDDNYLSLFKYEIKEKEMLNTVIFKSIDEERLLLKRKQKNHVIEIVKRQLTTEHLFEKIPGKGDIFVPNGDYNKLCVIERHGKTDHVSVAPLKGFGIERGAIATTVSHDSHNIIVAGDNDGDIVAAVNCLKKLQGGYVIASNGKIIESLPLPIGGLMSNLPSGVVQRKVKTMIDTARKMGVHDGIDPFITLSFMALPVIPKIRLTDKGLFDVEKIEMITEN</sequence>